<organism evidence="1 2">
    <name type="scientific">Acanthamoeba castellanii medusavirus J1</name>
    <dbReference type="NCBI Taxonomy" id="3114988"/>
    <lineage>
        <taxon>Viruses</taxon>
        <taxon>Varidnaviria</taxon>
        <taxon>Bamfordvirae</taxon>
        <taxon>Nucleocytoviricota</taxon>
        <taxon>Megaviricetes</taxon>
        <taxon>Mamonoviridae</taxon>
        <taxon>Medusavirus</taxon>
        <taxon>Medusavirus medusae</taxon>
    </lineage>
</organism>
<dbReference type="KEGG" id="vg:80540526"/>
<name>A0A3T1CWH4_9VIRU</name>
<reference evidence="2" key="1">
    <citation type="journal article" date="2019" name="J. Virol.">
        <title>Medusavirus, a novel large DNA virus discovered from hot spring water.</title>
        <authorList>
            <person name="Yoshikawa G."/>
            <person name="Blanc-Mathieu R."/>
            <person name="Song C."/>
            <person name="Kayama Y."/>
            <person name="Mochizuki T."/>
            <person name="Murata K."/>
            <person name="Ogata H."/>
            <person name="Takemura M."/>
        </authorList>
    </citation>
    <scope>NUCLEOTIDE SEQUENCE [LARGE SCALE GENOMIC DNA]</scope>
</reference>
<dbReference type="EMBL" id="AP018495">
    <property type="protein sequence ID" value="BBI30174.1"/>
    <property type="molecule type" value="Genomic_DNA"/>
</dbReference>
<keyword evidence="2" id="KW-1185">Reference proteome</keyword>
<sequence length="71" mass="8071">MNLTPIAADEEEMKAQRSYFVSIGMEPAKADAMINAMRQAVADSNEHVAMMQQEMSKIKDEIERRRARNQG</sequence>
<accession>A0A3T1CWH4</accession>
<evidence type="ECO:0000313" key="1">
    <source>
        <dbReference type="EMBL" id="BBI30174.1"/>
    </source>
</evidence>
<proteinExistence type="predicted"/>
<protein>
    <submittedName>
        <fullName evidence="1">Uncharacterized protein</fullName>
    </submittedName>
</protein>
<dbReference type="Proteomes" id="UP001161669">
    <property type="component" value="Segment"/>
</dbReference>
<evidence type="ECO:0000313" key="2">
    <source>
        <dbReference type="Proteomes" id="UP001161669"/>
    </source>
</evidence>